<evidence type="ECO:0000313" key="2">
    <source>
        <dbReference type="Proteomes" id="UP000178869"/>
    </source>
</evidence>
<organism evidence="1 2">
    <name type="scientific">Candidatus Terrybacteria bacterium RIFCSPHIGHO2_01_FULL_43_35</name>
    <dbReference type="NCBI Taxonomy" id="1802361"/>
    <lineage>
        <taxon>Bacteria</taxon>
        <taxon>Candidatus Terryibacteriota</taxon>
    </lineage>
</organism>
<dbReference type="Gene3D" id="3.40.50.2020">
    <property type="match status" value="1"/>
</dbReference>
<dbReference type="AlphaFoldDB" id="A0A1G2PFC6"/>
<proteinExistence type="predicted"/>
<sequence length="260" mass="30235">MRWEQFYNPKEMPIGERQQKDELELEQYRAFHEVYEPILDKLIGQMRSEIESNRYAAVIGDDRSGRLPAMAVHGIMANVARDYDTVPPKMFFIHHPKMPLPGPKGLDQRVEDIKNSIGENRVLVVTDYIETGSTLRKIITYLEFHKIPFDVAALSRKSLGTIIKFDEKKQMPKDSKLFLGEDNSDKGLIFWTRMRSDERMPDHIKRNDTGLVKSEHDAIAQIDSRADRALVTSARELNNEIAHKLYEKYFRNDELNKQDA</sequence>
<dbReference type="InterPro" id="IPR029057">
    <property type="entry name" value="PRTase-like"/>
</dbReference>
<dbReference type="EMBL" id="MHSR01000017">
    <property type="protein sequence ID" value="OHA46292.1"/>
    <property type="molecule type" value="Genomic_DNA"/>
</dbReference>
<gene>
    <name evidence="1" type="ORF">A2828_00750</name>
</gene>
<accession>A0A1G2PFC6</accession>
<name>A0A1G2PFC6_9BACT</name>
<dbReference type="Proteomes" id="UP000178869">
    <property type="component" value="Unassembled WGS sequence"/>
</dbReference>
<comment type="caution">
    <text evidence="1">The sequence shown here is derived from an EMBL/GenBank/DDBJ whole genome shotgun (WGS) entry which is preliminary data.</text>
</comment>
<evidence type="ECO:0008006" key="3">
    <source>
        <dbReference type="Google" id="ProtNLM"/>
    </source>
</evidence>
<dbReference type="CDD" id="cd06223">
    <property type="entry name" value="PRTases_typeI"/>
    <property type="match status" value="1"/>
</dbReference>
<reference evidence="1 2" key="1">
    <citation type="journal article" date="2016" name="Nat. Commun.">
        <title>Thousands of microbial genomes shed light on interconnected biogeochemical processes in an aquifer system.</title>
        <authorList>
            <person name="Anantharaman K."/>
            <person name="Brown C.T."/>
            <person name="Hug L.A."/>
            <person name="Sharon I."/>
            <person name="Castelle C.J."/>
            <person name="Probst A.J."/>
            <person name="Thomas B.C."/>
            <person name="Singh A."/>
            <person name="Wilkins M.J."/>
            <person name="Karaoz U."/>
            <person name="Brodie E.L."/>
            <person name="Williams K.H."/>
            <person name="Hubbard S.S."/>
            <person name="Banfield J.F."/>
        </authorList>
    </citation>
    <scope>NUCLEOTIDE SEQUENCE [LARGE SCALE GENOMIC DNA]</scope>
</reference>
<dbReference type="InterPro" id="IPR000836">
    <property type="entry name" value="PRTase_dom"/>
</dbReference>
<dbReference type="SUPFAM" id="SSF53271">
    <property type="entry name" value="PRTase-like"/>
    <property type="match status" value="1"/>
</dbReference>
<protein>
    <recommendedName>
        <fullName evidence="3">Phosphoribosyltransferase domain-containing protein</fullName>
    </recommendedName>
</protein>
<evidence type="ECO:0000313" key="1">
    <source>
        <dbReference type="EMBL" id="OHA46292.1"/>
    </source>
</evidence>